<evidence type="ECO:0000313" key="2">
    <source>
        <dbReference type="EMBL" id="QHT62270.1"/>
    </source>
</evidence>
<dbReference type="RefSeq" id="WP_162358703.1">
    <property type="nucleotide sequence ID" value="NZ_CP048209.1"/>
</dbReference>
<protein>
    <recommendedName>
        <fullName evidence="4">Aminoglycoside phosphotransferase domain-containing protein</fullName>
    </recommendedName>
</protein>
<dbReference type="Proteomes" id="UP000476064">
    <property type="component" value="Chromosome"/>
</dbReference>
<gene>
    <name evidence="2" type="ORF">GXP70_21330</name>
</gene>
<reference evidence="2 3" key="1">
    <citation type="submission" date="2020-01" db="EMBL/GenBank/DDBJ databases">
        <title>Paenibacillus sp. nov., isolated from tomato rhizosphere.</title>
        <authorList>
            <person name="Weon H.-Y."/>
            <person name="Lee S.A."/>
        </authorList>
    </citation>
    <scope>NUCLEOTIDE SEQUENCE [LARGE SCALE GENOMIC DNA]</scope>
    <source>
        <strain evidence="2 3">12200R-189</strain>
    </source>
</reference>
<accession>A0A6C0G5E4</accession>
<proteinExistence type="predicted"/>
<evidence type="ECO:0000256" key="1">
    <source>
        <dbReference type="SAM" id="MobiDB-lite"/>
    </source>
</evidence>
<organism evidence="2 3">
    <name type="scientific">Paenibacillus lycopersici</name>
    <dbReference type="NCBI Taxonomy" id="2704462"/>
    <lineage>
        <taxon>Bacteria</taxon>
        <taxon>Bacillati</taxon>
        <taxon>Bacillota</taxon>
        <taxon>Bacilli</taxon>
        <taxon>Bacillales</taxon>
        <taxon>Paenibacillaceae</taxon>
        <taxon>Paenibacillus</taxon>
    </lineage>
</organism>
<sequence>MANLQPLFQEPIIRQIALSPGYEDHASDVWLVQTSREEVVVRASRMAGVPDQDFWYGCNRMFGVDPARVHELERINNALHRWSTIAVPRVIRKGVIDEREFVVVEKLEGEVCSTFKNQPDGAARQGDNRRTAHASNVEGGPSAGPPTLSCRCS</sequence>
<evidence type="ECO:0008006" key="4">
    <source>
        <dbReference type="Google" id="ProtNLM"/>
    </source>
</evidence>
<name>A0A6C0G5E4_9BACL</name>
<feature type="region of interest" description="Disordered" evidence="1">
    <location>
        <begin position="116"/>
        <end position="153"/>
    </location>
</feature>
<dbReference type="AlphaFoldDB" id="A0A6C0G5E4"/>
<dbReference type="KEGG" id="plyc:GXP70_21330"/>
<keyword evidence="3" id="KW-1185">Reference proteome</keyword>
<evidence type="ECO:0000313" key="3">
    <source>
        <dbReference type="Proteomes" id="UP000476064"/>
    </source>
</evidence>
<dbReference type="EMBL" id="CP048209">
    <property type="protein sequence ID" value="QHT62270.1"/>
    <property type="molecule type" value="Genomic_DNA"/>
</dbReference>